<dbReference type="Gramene" id="Pav_sc0000334.1_g680.1.mk:mrna">
    <property type="protein sequence ID" value="Pav_sc0000334.1_g680.1.mk:CDS:1"/>
    <property type="gene ID" value="Pav_sc0000334.1_g680.1.mk"/>
</dbReference>
<comment type="similarity">
    <text evidence="1">Belongs to the IST1 family.</text>
</comment>
<protein>
    <submittedName>
        <fullName evidence="3">IST1-like protein</fullName>
    </submittedName>
</protein>
<accession>A0A6P5S6H2</accession>
<dbReference type="Proteomes" id="UP000515124">
    <property type="component" value="Unplaced"/>
</dbReference>
<evidence type="ECO:0000313" key="2">
    <source>
        <dbReference type="Proteomes" id="UP000515124"/>
    </source>
</evidence>
<dbReference type="GO" id="GO:0015031">
    <property type="term" value="P:protein transport"/>
    <property type="evidence" value="ECO:0007669"/>
    <property type="project" value="InterPro"/>
</dbReference>
<dbReference type="KEGG" id="pavi:110752926"/>
<keyword evidence="2" id="KW-1185">Reference proteome</keyword>
<dbReference type="PANTHER" id="PTHR12161">
    <property type="entry name" value="IST1 FAMILY MEMBER"/>
    <property type="match status" value="1"/>
</dbReference>
<evidence type="ECO:0000313" key="3">
    <source>
        <dbReference type="RefSeq" id="XP_021809383.1"/>
    </source>
</evidence>
<dbReference type="InterPro" id="IPR042277">
    <property type="entry name" value="IST1-like"/>
</dbReference>
<dbReference type="AlphaFoldDB" id="A0A6P5S6H2"/>
<organism evidence="2 3">
    <name type="scientific">Prunus avium</name>
    <name type="common">Cherry</name>
    <name type="synonym">Cerasus avium</name>
    <dbReference type="NCBI Taxonomy" id="42229"/>
    <lineage>
        <taxon>Eukaryota</taxon>
        <taxon>Viridiplantae</taxon>
        <taxon>Streptophyta</taxon>
        <taxon>Embryophyta</taxon>
        <taxon>Tracheophyta</taxon>
        <taxon>Spermatophyta</taxon>
        <taxon>Magnoliopsida</taxon>
        <taxon>eudicotyledons</taxon>
        <taxon>Gunneridae</taxon>
        <taxon>Pentapetalae</taxon>
        <taxon>rosids</taxon>
        <taxon>fabids</taxon>
        <taxon>Rosales</taxon>
        <taxon>Rosaceae</taxon>
        <taxon>Amygdaloideae</taxon>
        <taxon>Amygdaleae</taxon>
        <taxon>Prunus</taxon>
    </lineage>
</organism>
<dbReference type="FunFam" id="1.20.1260.60:FF:000002">
    <property type="entry name" value="Vacuolar protein sorting-associated protein IST1"/>
    <property type="match status" value="1"/>
</dbReference>
<gene>
    <name evidence="3" type="primary">LOC110752926</name>
</gene>
<dbReference type="RefSeq" id="XP_021809383.1">
    <property type="nucleotide sequence ID" value="XM_021953691.1"/>
</dbReference>
<dbReference type="PANTHER" id="PTHR12161:SF55">
    <property type="entry name" value="REGULATOR OF VPS4 ACTIVITY IN THE MVB PATHWAY PROTEIN"/>
    <property type="match status" value="1"/>
</dbReference>
<name>A0A6P5S6H2_PRUAV</name>
<dbReference type="InterPro" id="IPR005061">
    <property type="entry name" value="Ist1"/>
</dbReference>
<dbReference type="Gene3D" id="1.20.1260.60">
    <property type="entry name" value="Vacuolar protein sorting-associated protein Ist1"/>
    <property type="match status" value="1"/>
</dbReference>
<dbReference type="GeneID" id="110752926"/>
<proteinExistence type="inferred from homology"/>
<sequence>MKLMMKLFGSGFNSSECKETVETVAVKARFLQKKKQDEVAKMKSDIASRLRASEDPITGPAHVLIKRVIREQNVSVAYEFIEAFCDLVVDRLSTIKEVRECPENLKEGISSLVFAAKKCSNEIPELVTLRNIFRKKYGKTFVSAATNIRPNCGVDTTMMKKLADTNPQGDEKMKIVQEIADKYGIHGSMGRDCRKQLQCFGQSNIEDHKRLSYQLS</sequence>
<evidence type="ECO:0000256" key="1">
    <source>
        <dbReference type="ARBA" id="ARBA00005536"/>
    </source>
</evidence>
<dbReference type="Pfam" id="PF03398">
    <property type="entry name" value="Ist1"/>
    <property type="match status" value="1"/>
</dbReference>
<reference evidence="3" key="1">
    <citation type="submission" date="2025-08" db="UniProtKB">
        <authorList>
            <consortium name="RefSeq"/>
        </authorList>
    </citation>
    <scope>IDENTIFICATION</scope>
</reference>